<evidence type="ECO:0000313" key="2">
    <source>
        <dbReference type="EMBL" id="JAE30289.1"/>
    </source>
</evidence>
<accession>A0A0A9H3B7</accession>
<reference evidence="2" key="1">
    <citation type="submission" date="2014-09" db="EMBL/GenBank/DDBJ databases">
        <authorList>
            <person name="Magalhaes I.L.F."/>
            <person name="Oliveira U."/>
            <person name="Santos F.R."/>
            <person name="Vidigal T.H.D.A."/>
            <person name="Brescovit A.D."/>
            <person name="Santos A.J."/>
        </authorList>
    </citation>
    <scope>NUCLEOTIDE SEQUENCE</scope>
    <source>
        <tissue evidence="2">Shoot tissue taken approximately 20 cm above the soil surface</tissue>
    </source>
</reference>
<keyword evidence="1" id="KW-0732">Signal</keyword>
<protein>
    <submittedName>
        <fullName evidence="2">Uncharacterized protein</fullName>
    </submittedName>
</protein>
<feature type="signal peptide" evidence="1">
    <location>
        <begin position="1"/>
        <end position="15"/>
    </location>
</feature>
<dbReference type="EMBL" id="GBRH01167607">
    <property type="protein sequence ID" value="JAE30289.1"/>
    <property type="molecule type" value="Transcribed_RNA"/>
</dbReference>
<evidence type="ECO:0000256" key="1">
    <source>
        <dbReference type="SAM" id="SignalP"/>
    </source>
</evidence>
<sequence length="47" mass="5396">MSLVVLFGVLSSTFLEMPVCRLQKSFWVISSSRNKTRCMFLIGNRLV</sequence>
<name>A0A0A9H3B7_ARUDO</name>
<feature type="chain" id="PRO_5012339227" evidence="1">
    <location>
        <begin position="16"/>
        <end position="47"/>
    </location>
</feature>
<organism evidence="2">
    <name type="scientific">Arundo donax</name>
    <name type="common">Giant reed</name>
    <name type="synonym">Donax arundinaceus</name>
    <dbReference type="NCBI Taxonomy" id="35708"/>
    <lineage>
        <taxon>Eukaryota</taxon>
        <taxon>Viridiplantae</taxon>
        <taxon>Streptophyta</taxon>
        <taxon>Embryophyta</taxon>
        <taxon>Tracheophyta</taxon>
        <taxon>Spermatophyta</taxon>
        <taxon>Magnoliopsida</taxon>
        <taxon>Liliopsida</taxon>
        <taxon>Poales</taxon>
        <taxon>Poaceae</taxon>
        <taxon>PACMAD clade</taxon>
        <taxon>Arundinoideae</taxon>
        <taxon>Arundineae</taxon>
        <taxon>Arundo</taxon>
    </lineage>
</organism>
<proteinExistence type="predicted"/>
<reference evidence="2" key="2">
    <citation type="journal article" date="2015" name="Data Brief">
        <title>Shoot transcriptome of the giant reed, Arundo donax.</title>
        <authorList>
            <person name="Barrero R.A."/>
            <person name="Guerrero F.D."/>
            <person name="Moolhuijzen P."/>
            <person name="Goolsby J.A."/>
            <person name="Tidwell J."/>
            <person name="Bellgard S.E."/>
            <person name="Bellgard M.I."/>
        </authorList>
    </citation>
    <scope>NUCLEOTIDE SEQUENCE</scope>
    <source>
        <tissue evidence="2">Shoot tissue taken approximately 20 cm above the soil surface</tissue>
    </source>
</reference>
<dbReference type="AlphaFoldDB" id="A0A0A9H3B7"/>